<dbReference type="AlphaFoldDB" id="A0A6A4VMY7"/>
<dbReference type="OrthoDB" id="6342757at2759"/>
<accession>A0A6A4VMY7</accession>
<dbReference type="Proteomes" id="UP000440578">
    <property type="component" value="Unassembled WGS sequence"/>
</dbReference>
<feature type="domain" description="Reverse transcriptase" evidence="1">
    <location>
        <begin position="1"/>
        <end position="77"/>
    </location>
</feature>
<evidence type="ECO:0000259" key="1">
    <source>
        <dbReference type="PROSITE" id="PS50878"/>
    </source>
</evidence>
<protein>
    <submittedName>
        <fullName evidence="2">Retrotransposon-like protein 1</fullName>
    </submittedName>
</protein>
<dbReference type="InterPro" id="IPR000477">
    <property type="entry name" value="RT_dom"/>
</dbReference>
<dbReference type="InterPro" id="IPR043128">
    <property type="entry name" value="Rev_trsase/Diguanyl_cyclase"/>
</dbReference>
<evidence type="ECO:0000313" key="3">
    <source>
        <dbReference type="Proteomes" id="UP000440578"/>
    </source>
</evidence>
<dbReference type="InterPro" id="IPR050951">
    <property type="entry name" value="Retrovirus_Pol_polyprotein"/>
</dbReference>
<keyword evidence="3" id="KW-1185">Reference proteome</keyword>
<dbReference type="EMBL" id="VIIS01001865">
    <property type="protein sequence ID" value="KAF0291618.1"/>
    <property type="molecule type" value="Genomic_DNA"/>
</dbReference>
<dbReference type="PROSITE" id="PS50878">
    <property type="entry name" value="RT_POL"/>
    <property type="match status" value="1"/>
</dbReference>
<dbReference type="PANTHER" id="PTHR37984:SF9">
    <property type="entry name" value="INTEGRASE CATALYTIC DOMAIN-CONTAINING PROTEIN"/>
    <property type="match status" value="1"/>
</dbReference>
<gene>
    <name evidence="2" type="primary">RTL1</name>
    <name evidence="2" type="ORF">FJT64_010293</name>
</gene>
<sequence length="105" mass="12072">MYSSISEHYNRRMDEAFQGLAGYKRIADDVVIYSRTKEEHASHVRKFMARCEERGISLNLKKLQLARSEVKFAGFVISRDGYRPDPQLTTAISSFPTPKTVSDLR</sequence>
<dbReference type="Gene3D" id="3.30.70.270">
    <property type="match status" value="1"/>
</dbReference>
<dbReference type="PANTHER" id="PTHR37984">
    <property type="entry name" value="PROTEIN CBG26694"/>
    <property type="match status" value="1"/>
</dbReference>
<dbReference type="GO" id="GO:0071897">
    <property type="term" value="P:DNA biosynthetic process"/>
    <property type="evidence" value="ECO:0007669"/>
    <property type="project" value="UniProtKB-ARBA"/>
</dbReference>
<comment type="caution">
    <text evidence="2">The sequence shown here is derived from an EMBL/GenBank/DDBJ whole genome shotgun (WGS) entry which is preliminary data.</text>
</comment>
<name>A0A6A4VMY7_AMPAM</name>
<dbReference type="SUPFAM" id="SSF56672">
    <property type="entry name" value="DNA/RNA polymerases"/>
    <property type="match status" value="1"/>
</dbReference>
<proteinExistence type="predicted"/>
<dbReference type="InterPro" id="IPR043502">
    <property type="entry name" value="DNA/RNA_pol_sf"/>
</dbReference>
<evidence type="ECO:0000313" key="2">
    <source>
        <dbReference type="EMBL" id="KAF0291618.1"/>
    </source>
</evidence>
<dbReference type="Pfam" id="PF00078">
    <property type="entry name" value="RVT_1"/>
    <property type="match status" value="1"/>
</dbReference>
<organism evidence="2 3">
    <name type="scientific">Amphibalanus amphitrite</name>
    <name type="common">Striped barnacle</name>
    <name type="synonym">Balanus amphitrite</name>
    <dbReference type="NCBI Taxonomy" id="1232801"/>
    <lineage>
        <taxon>Eukaryota</taxon>
        <taxon>Metazoa</taxon>
        <taxon>Ecdysozoa</taxon>
        <taxon>Arthropoda</taxon>
        <taxon>Crustacea</taxon>
        <taxon>Multicrustacea</taxon>
        <taxon>Cirripedia</taxon>
        <taxon>Thoracica</taxon>
        <taxon>Thoracicalcarea</taxon>
        <taxon>Balanomorpha</taxon>
        <taxon>Balanoidea</taxon>
        <taxon>Balanidae</taxon>
        <taxon>Amphibalaninae</taxon>
        <taxon>Amphibalanus</taxon>
    </lineage>
</organism>
<reference evidence="2 3" key="1">
    <citation type="submission" date="2019-07" db="EMBL/GenBank/DDBJ databases">
        <title>Draft genome assembly of a fouling barnacle, Amphibalanus amphitrite (Darwin, 1854): The first reference genome for Thecostraca.</title>
        <authorList>
            <person name="Kim W."/>
        </authorList>
    </citation>
    <scope>NUCLEOTIDE SEQUENCE [LARGE SCALE GENOMIC DNA]</scope>
    <source>
        <strain evidence="2">SNU_AA5</strain>
        <tissue evidence="2">Soma without cirri and trophi</tissue>
    </source>
</reference>